<proteinExistence type="predicted"/>
<reference evidence="1 2" key="1">
    <citation type="submission" date="2021-06" db="EMBL/GenBank/DDBJ databases">
        <authorList>
            <person name="Palmer J.M."/>
        </authorList>
    </citation>
    <scope>NUCLEOTIDE SEQUENCE [LARGE SCALE GENOMIC DNA]</scope>
    <source>
        <strain evidence="1 2">AS_MEX2019</strain>
        <tissue evidence="1">Muscle</tissue>
    </source>
</reference>
<dbReference type="Proteomes" id="UP001469553">
    <property type="component" value="Unassembled WGS sequence"/>
</dbReference>
<comment type="caution">
    <text evidence="1">The sequence shown here is derived from an EMBL/GenBank/DDBJ whole genome shotgun (WGS) entry which is preliminary data.</text>
</comment>
<keyword evidence="2" id="KW-1185">Reference proteome</keyword>
<protein>
    <submittedName>
        <fullName evidence="1">Uncharacterized protein</fullName>
    </submittedName>
</protein>
<sequence>MERRSKLHEETPQAGILSQEGPSFCKATVLLTVLLYIQKKYKIFQIGKTNKQKKQQHCIHDLVCVAFTATNSSNQSFVCSHVLGIRGLSGSGGVIYLLLTLLHH</sequence>
<evidence type="ECO:0000313" key="2">
    <source>
        <dbReference type="Proteomes" id="UP001469553"/>
    </source>
</evidence>
<accession>A0ABV0YY28</accession>
<evidence type="ECO:0000313" key="1">
    <source>
        <dbReference type="EMBL" id="MEQ2298814.1"/>
    </source>
</evidence>
<gene>
    <name evidence="1" type="ORF">AMECASPLE_009151</name>
</gene>
<organism evidence="1 2">
    <name type="scientific">Ameca splendens</name>
    <dbReference type="NCBI Taxonomy" id="208324"/>
    <lineage>
        <taxon>Eukaryota</taxon>
        <taxon>Metazoa</taxon>
        <taxon>Chordata</taxon>
        <taxon>Craniata</taxon>
        <taxon>Vertebrata</taxon>
        <taxon>Euteleostomi</taxon>
        <taxon>Actinopterygii</taxon>
        <taxon>Neopterygii</taxon>
        <taxon>Teleostei</taxon>
        <taxon>Neoteleostei</taxon>
        <taxon>Acanthomorphata</taxon>
        <taxon>Ovalentaria</taxon>
        <taxon>Atherinomorphae</taxon>
        <taxon>Cyprinodontiformes</taxon>
        <taxon>Goodeidae</taxon>
        <taxon>Ameca</taxon>
    </lineage>
</organism>
<dbReference type="EMBL" id="JAHRIP010047529">
    <property type="protein sequence ID" value="MEQ2298814.1"/>
    <property type="molecule type" value="Genomic_DNA"/>
</dbReference>
<name>A0ABV0YY28_9TELE</name>